<evidence type="ECO:0000256" key="2">
    <source>
        <dbReference type="SAM" id="SignalP"/>
    </source>
</evidence>
<evidence type="ECO:0000313" key="4">
    <source>
        <dbReference type="EMBL" id="APX21361.1"/>
    </source>
</evidence>
<dbReference type="KEGG" id="tpro:Ga0080559_TMP565"/>
<protein>
    <submittedName>
        <fullName evidence="4">Cysteine-rich secretory protein family protein</fullName>
    </submittedName>
</protein>
<feature type="signal peptide" evidence="2">
    <location>
        <begin position="1"/>
        <end position="18"/>
    </location>
</feature>
<dbReference type="EMBL" id="CP014796">
    <property type="protein sequence ID" value="APX21361.1"/>
    <property type="molecule type" value="Genomic_DNA"/>
</dbReference>
<dbReference type="AlphaFoldDB" id="A0A1U7CZP8"/>
<gene>
    <name evidence="4" type="ORF">Ga0080559_TMP565</name>
</gene>
<name>A0A1U7CZP8_9RHOB</name>
<dbReference type="PANTHER" id="PTHR31157:SF1">
    <property type="entry name" value="SCP DOMAIN-CONTAINING PROTEIN"/>
    <property type="match status" value="1"/>
</dbReference>
<dbReference type="STRING" id="1229727.Ga0080559_TMP565"/>
<proteinExistence type="predicted"/>
<dbReference type="Gene3D" id="3.40.33.10">
    <property type="entry name" value="CAP"/>
    <property type="match status" value="1"/>
</dbReference>
<evidence type="ECO:0000256" key="1">
    <source>
        <dbReference type="SAM" id="MobiDB-lite"/>
    </source>
</evidence>
<accession>A0A1U7CZP8</accession>
<dbReference type="OrthoDB" id="9811255at2"/>
<dbReference type="CDD" id="cd05379">
    <property type="entry name" value="CAP_bacterial"/>
    <property type="match status" value="1"/>
</dbReference>
<evidence type="ECO:0000313" key="5">
    <source>
        <dbReference type="Proteomes" id="UP000186559"/>
    </source>
</evidence>
<feature type="domain" description="SCP" evidence="3">
    <location>
        <begin position="67"/>
        <end position="171"/>
    </location>
</feature>
<feature type="region of interest" description="Disordered" evidence="1">
    <location>
        <begin position="29"/>
        <end position="66"/>
    </location>
</feature>
<feature type="chain" id="PRO_5010565406" evidence="2">
    <location>
        <begin position="19"/>
        <end position="181"/>
    </location>
</feature>
<dbReference type="InterPro" id="IPR035940">
    <property type="entry name" value="CAP_sf"/>
</dbReference>
<feature type="compositionally biased region" description="Low complexity" evidence="1">
    <location>
        <begin position="29"/>
        <end position="38"/>
    </location>
</feature>
<dbReference type="Pfam" id="PF00188">
    <property type="entry name" value="CAP"/>
    <property type="match status" value="1"/>
</dbReference>
<evidence type="ECO:0000259" key="3">
    <source>
        <dbReference type="Pfam" id="PF00188"/>
    </source>
</evidence>
<organism evidence="4 5">
    <name type="scientific">Salipiger profundus</name>
    <dbReference type="NCBI Taxonomy" id="1229727"/>
    <lineage>
        <taxon>Bacteria</taxon>
        <taxon>Pseudomonadati</taxon>
        <taxon>Pseudomonadota</taxon>
        <taxon>Alphaproteobacteria</taxon>
        <taxon>Rhodobacterales</taxon>
        <taxon>Roseobacteraceae</taxon>
        <taxon>Salipiger</taxon>
    </lineage>
</organism>
<keyword evidence="5" id="KW-1185">Reference proteome</keyword>
<keyword evidence="2" id="KW-0732">Signal</keyword>
<dbReference type="Proteomes" id="UP000186559">
    <property type="component" value="Chromosome"/>
</dbReference>
<dbReference type="PANTHER" id="PTHR31157">
    <property type="entry name" value="SCP DOMAIN-CONTAINING PROTEIN"/>
    <property type="match status" value="1"/>
</dbReference>
<dbReference type="SUPFAM" id="SSF55797">
    <property type="entry name" value="PR-1-like"/>
    <property type="match status" value="1"/>
</dbReference>
<dbReference type="InterPro" id="IPR014044">
    <property type="entry name" value="CAP_dom"/>
</dbReference>
<reference evidence="4 5" key="1">
    <citation type="submission" date="2016-03" db="EMBL/GenBank/DDBJ databases">
        <title>Deep-sea bacteria in the southern Pacific.</title>
        <authorList>
            <person name="Tang K."/>
        </authorList>
    </citation>
    <scope>NUCLEOTIDE SEQUENCE [LARGE SCALE GENOMIC DNA]</scope>
    <source>
        <strain evidence="4 5">JLT2016</strain>
    </source>
</reference>
<dbReference type="RefSeq" id="WP_076622030.1">
    <property type="nucleotide sequence ID" value="NZ_BMEW01000002.1"/>
</dbReference>
<sequence length="181" mass="19312" precursor="true">MKPATLAVLLMLPLAACMEVDVRAQAEPGSAGAGAAAPSGGGQDSSHNYYMYGRSDDAPDAQVNPGRAFNDYRARLGLPRLSRSGRLDAAAAAHARDVARMGEVTHAGSNGSTIGQRVRAQGYDYGRVAENVAWTARGFPTVMKVWNDSPGHRANLRLRDVTEFGLARSGDYWVLLVARPK</sequence>